<dbReference type="GO" id="GO:0051301">
    <property type="term" value="P:cell division"/>
    <property type="evidence" value="ECO:0007669"/>
    <property type="project" value="UniProtKB-KW"/>
</dbReference>
<dbReference type="FunFam" id="2.170.270.10:FF:000021">
    <property type="entry name" value="Histone-lysine N-methyltransferase"/>
    <property type="match status" value="1"/>
</dbReference>
<evidence type="ECO:0000256" key="1">
    <source>
        <dbReference type="ARBA" id="ARBA00004123"/>
    </source>
</evidence>
<feature type="compositionally biased region" description="Basic and acidic residues" evidence="18">
    <location>
        <begin position="141"/>
        <end position="155"/>
    </location>
</feature>
<dbReference type="OrthoDB" id="5560686at2759"/>
<sequence length="332" mass="37506">MLSLGKKSIKQRAVEGSVKEKDGVTKENKHGKTPTSPGQLTIHSCLNPNKPLRSHPLAPLLHDNSAADTSRPSEGTRLSRMKHVHHVKGVLLPAFFFLWLVKDAEEQNTPKLILNGSHNDPTVPQKDSGTKKQTKSGQRINGEKSTDRKLKGKESELNRKVTDYFPVRRSCRKSKAELKCEKQRHIDDLIRNGVEEGLKVKSIDGKGRGIFADGPFQKDQFVVEYHGDLLEISDAKARESQYAQDPSTGCYMYYFRYHDKTYCVDATKETNRLGRLINHSKNGNLQTKLHGIKGTPHLIFLASRDIEVDEELLYDYGDRSKEAIAAHPWLKN</sequence>
<evidence type="ECO:0000256" key="6">
    <source>
        <dbReference type="ARBA" id="ARBA00022603"/>
    </source>
</evidence>
<comment type="caution">
    <text evidence="20">The sequence shown here is derived from an EMBL/GenBank/DDBJ whole genome shotgun (WGS) entry which is preliminary data.</text>
</comment>
<evidence type="ECO:0000256" key="5">
    <source>
        <dbReference type="ARBA" id="ARBA00022491"/>
    </source>
</evidence>
<dbReference type="InterPro" id="IPR047266">
    <property type="entry name" value="KMT5A-like_SET"/>
</dbReference>
<keyword evidence="13" id="KW-0804">Transcription</keyword>
<evidence type="ECO:0000256" key="11">
    <source>
        <dbReference type="ARBA" id="ARBA00022853"/>
    </source>
</evidence>
<comment type="catalytic activity">
    <reaction evidence="17">
        <text>L-lysyl-[protein] + S-adenosyl-L-methionine = N(6)-methyl-L-lysyl-[protein] + S-adenosyl-L-homocysteine + H(+)</text>
        <dbReference type="Rhea" id="RHEA:51736"/>
        <dbReference type="Rhea" id="RHEA-COMP:9752"/>
        <dbReference type="Rhea" id="RHEA-COMP:13053"/>
        <dbReference type="ChEBI" id="CHEBI:15378"/>
        <dbReference type="ChEBI" id="CHEBI:29969"/>
        <dbReference type="ChEBI" id="CHEBI:57856"/>
        <dbReference type="ChEBI" id="CHEBI:59789"/>
        <dbReference type="ChEBI" id="CHEBI:61929"/>
    </reaction>
</comment>
<dbReference type="PROSITE" id="PS50280">
    <property type="entry name" value="SET"/>
    <property type="match status" value="1"/>
</dbReference>
<dbReference type="InterPro" id="IPR001214">
    <property type="entry name" value="SET_dom"/>
</dbReference>
<keyword evidence="8 20" id="KW-0808">Transferase</keyword>
<feature type="compositionally biased region" description="Polar residues" evidence="18">
    <location>
        <begin position="116"/>
        <end position="127"/>
    </location>
</feature>
<evidence type="ECO:0000256" key="15">
    <source>
        <dbReference type="ARBA" id="ARBA00023306"/>
    </source>
</evidence>
<dbReference type="InterPro" id="IPR051760">
    <property type="entry name" value="KMT5A"/>
</dbReference>
<keyword evidence="12" id="KW-0805">Transcription regulation</keyword>
<evidence type="ECO:0000256" key="14">
    <source>
        <dbReference type="ARBA" id="ARBA00023242"/>
    </source>
</evidence>
<evidence type="ECO:0000256" key="17">
    <source>
        <dbReference type="ARBA" id="ARBA00048985"/>
    </source>
</evidence>
<dbReference type="InterPro" id="IPR046341">
    <property type="entry name" value="SET_dom_sf"/>
</dbReference>
<dbReference type="Gene3D" id="2.170.270.10">
    <property type="entry name" value="SET domain"/>
    <property type="match status" value="1"/>
</dbReference>
<dbReference type="EC" id="2.1.1.361" evidence="3"/>
<keyword evidence="4" id="KW-0158">Chromosome</keyword>
<protein>
    <recommendedName>
        <fullName evidence="3">[histone H4]-lysine(20) N-methyltransferase</fullName>
        <ecNumber evidence="3">2.1.1.361</ecNumber>
    </recommendedName>
</protein>
<feature type="compositionally biased region" description="Basic and acidic residues" evidence="18">
    <location>
        <begin position="17"/>
        <end position="30"/>
    </location>
</feature>
<evidence type="ECO:0000256" key="9">
    <source>
        <dbReference type="ARBA" id="ARBA00022691"/>
    </source>
</evidence>
<dbReference type="Pfam" id="PF00856">
    <property type="entry name" value="SET"/>
    <property type="match status" value="1"/>
</dbReference>
<keyword evidence="15" id="KW-0131">Cell cycle</keyword>
<reference evidence="20 21" key="1">
    <citation type="submission" date="2018-10" db="EMBL/GenBank/DDBJ databases">
        <title>Genome assembly for a Yunnan-Guizhou Plateau 3E fish, Anabarilius grahami (Regan), and its evolutionary and genetic applications.</title>
        <authorList>
            <person name="Jiang W."/>
        </authorList>
    </citation>
    <scope>NUCLEOTIDE SEQUENCE [LARGE SCALE GENOMIC DNA]</scope>
    <source>
        <strain evidence="20">AG-KIZ</strain>
        <tissue evidence="20">Muscle</tissue>
    </source>
</reference>
<evidence type="ECO:0000313" key="21">
    <source>
        <dbReference type="Proteomes" id="UP000281406"/>
    </source>
</evidence>
<dbReference type="EMBL" id="RJVU01058834">
    <property type="protein sequence ID" value="ROJ92227.1"/>
    <property type="molecule type" value="Genomic_DNA"/>
</dbReference>
<evidence type="ECO:0000256" key="16">
    <source>
        <dbReference type="ARBA" id="ARBA00047784"/>
    </source>
</evidence>
<evidence type="ECO:0000256" key="3">
    <source>
        <dbReference type="ARBA" id="ARBA00012187"/>
    </source>
</evidence>
<comment type="catalytic activity">
    <reaction evidence="16">
        <text>L-lysyl(20)-[histone H4] + S-adenosyl-L-methionine = N(6)-methyl-L-lysyl(20)-[histone H4] + S-adenosyl-L-homocysteine + H(+)</text>
        <dbReference type="Rhea" id="RHEA:60344"/>
        <dbReference type="Rhea" id="RHEA-COMP:15554"/>
        <dbReference type="Rhea" id="RHEA-COMP:15555"/>
        <dbReference type="ChEBI" id="CHEBI:15378"/>
        <dbReference type="ChEBI" id="CHEBI:29969"/>
        <dbReference type="ChEBI" id="CHEBI:57856"/>
        <dbReference type="ChEBI" id="CHEBI:59789"/>
        <dbReference type="ChEBI" id="CHEBI:61929"/>
        <dbReference type="EC" id="2.1.1.361"/>
    </reaction>
</comment>
<evidence type="ECO:0000256" key="10">
    <source>
        <dbReference type="ARBA" id="ARBA00022776"/>
    </source>
</evidence>
<dbReference type="AlphaFoldDB" id="A0A3N0XWA9"/>
<keyword evidence="9" id="KW-0949">S-adenosyl-L-methionine</keyword>
<feature type="domain" description="SET" evidence="19">
    <location>
        <begin position="196"/>
        <end position="317"/>
    </location>
</feature>
<keyword evidence="6 20" id="KW-0489">Methyltransferase</keyword>
<evidence type="ECO:0000256" key="4">
    <source>
        <dbReference type="ARBA" id="ARBA00022454"/>
    </source>
</evidence>
<dbReference type="Proteomes" id="UP000281406">
    <property type="component" value="Unassembled WGS sequence"/>
</dbReference>
<keyword evidence="14" id="KW-0539">Nucleus</keyword>
<comment type="subcellular location">
    <subcellularLocation>
        <location evidence="2">Chromosome</location>
    </subcellularLocation>
    <subcellularLocation>
        <location evidence="1">Nucleus</location>
    </subcellularLocation>
</comment>
<dbReference type="GO" id="GO:0032259">
    <property type="term" value="P:methylation"/>
    <property type="evidence" value="ECO:0007669"/>
    <property type="project" value="UniProtKB-KW"/>
</dbReference>
<feature type="region of interest" description="Disordered" evidence="18">
    <location>
        <begin position="1"/>
        <end position="77"/>
    </location>
</feature>
<dbReference type="PANTHER" id="PTHR46167">
    <property type="entry name" value="N-LYSINE METHYLTRANSFERASE KMT5A"/>
    <property type="match status" value="1"/>
</dbReference>
<keyword evidence="7" id="KW-0132">Cell division</keyword>
<proteinExistence type="predicted"/>
<dbReference type="PROSITE" id="PS51571">
    <property type="entry name" value="SAM_MT43_PR_SET"/>
    <property type="match status" value="1"/>
</dbReference>
<feature type="region of interest" description="Disordered" evidence="18">
    <location>
        <begin position="111"/>
        <end position="155"/>
    </location>
</feature>
<dbReference type="SUPFAM" id="SSF82199">
    <property type="entry name" value="SET domain"/>
    <property type="match status" value="1"/>
</dbReference>
<evidence type="ECO:0000313" key="20">
    <source>
        <dbReference type="EMBL" id="ROJ92227.1"/>
    </source>
</evidence>
<dbReference type="GO" id="GO:0005700">
    <property type="term" value="C:polytene chromosome"/>
    <property type="evidence" value="ECO:0007669"/>
    <property type="project" value="TreeGrafter"/>
</dbReference>
<feature type="compositionally biased region" description="Polar residues" evidence="18">
    <location>
        <begin position="33"/>
        <end position="47"/>
    </location>
</feature>
<evidence type="ECO:0000256" key="12">
    <source>
        <dbReference type="ARBA" id="ARBA00023015"/>
    </source>
</evidence>
<keyword evidence="21" id="KW-1185">Reference proteome</keyword>
<accession>A0A3N0XWA9</accession>
<evidence type="ECO:0000256" key="8">
    <source>
        <dbReference type="ARBA" id="ARBA00022679"/>
    </source>
</evidence>
<evidence type="ECO:0000256" key="18">
    <source>
        <dbReference type="SAM" id="MobiDB-lite"/>
    </source>
</evidence>
<dbReference type="PANTHER" id="PTHR46167:SF1">
    <property type="entry name" value="N-LYSINE METHYLTRANSFERASE KMT5A"/>
    <property type="match status" value="1"/>
</dbReference>
<name>A0A3N0XWA9_ANAGA</name>
<dbReference type="GO" id="GO:0005634">
    <property type="term" value="C:nucleus"/>
    <property type="evidence" value="ECO:0007669"/>
    <property type="project" value="UniProtKB-SubCell"/>
</dbReference>
<evidence type="ECO:0000256" key="2">
    <source>
        <dbReference type="ARBA" id="ARBA00004286"/>
    </source>
</evidence>
<dbReference type="SMART" id="SM00317">
    <property type="entry name" value="SET"/>
    <property type="match status" value="1"/>
</dbReference>
<dbReference type="GO" id="GO:0043516">
    <property type="term" value="P:regulation of DNA damage response, signal transduction by p53 class mediator"/>
    <property type="evidence" value="ECO:0007669"/>
    <property type="project" value="TreeGrafter"/>
</dbReference>
<dbReference type="GO" id="GO:0006357">
    <property type="term" value="P:regulation of transcription by RNA polymerase II"/>
    <property type="evidence" value="ECO:0007669"/>
    <property type="project" value="TreeGrafter"/>
</dbReference>
<evidence type="ECO:0000256" key="7">
    <source>
        <dbReference type="ARBA" id="ARBA00022618"/>
    </source>
</evidence>
<dbReference type="GO" id="GO:0140944">
    <property type="term" value="F:histone H4K20 monomethyltransferase activity"/>
    <property type="evidence" value="ECO:0007669"/>
    <property type="project" value="UniProtKB-EC"/>
</dbReference>
<evidence type="ECO:0000256" key="13">
    <source>
        <dbReference type="ARBA" id="ARBA00023163"/>
    </source>
</evidence>
<organism evidence="20 21">
    <name type="scientific">Anabarilius grahami</name>
    <name type="common">Kanglang fish</name>
    <name type="synonym">Barilius grahami</name>
    <dbReference type="NCBI Taxonomy" id="495550"/>
    <lineage>
        <taxon>Eukaryota</taxon>
        <taxon>Metazoa</taxon>
        <taxon>Chordata</taxon>
        <taxon>Craniata</taxon>
        <taxon>Vertebrata</taxon>
        <taxon>Euteleostomi</taxon>
        <taxon>Actinopterygii</taxon>
        <taxon>Neopterygii</taxon>
        <taxon>Teleostei</taxon>
        <taxon>Ostariophysi</taxon>
        <taxon>Cypriniformes</taxon>
        <taxon>Xenocyprididae</taxon>
        <taxon>Xenocypridinae</taxon>
        <taxon>Xenocypridinae incertae sedis</taxon>
        <taxon>Anabarilius</taxon>
    </lineage>
</organism>
<dbReference type="InterPro" id="IPR016858">
    <property type="entry name" value="KMT5A-like"/>
</dbReference>
<keyword evidence="10" id="KW-0498">Mitosis</keyword>
<keyword evidence="5" id="KW-0678">Repressor</keyword>
<keyword evidence="11" id="KW-0156">Chromatin regulator</keyword>
<evidence type="ECO:0000259" key="19">
    <source>
        <dbReference type="PROSITE" id="PS50280"/>
    </source>
</evidence>
<gene>
    <name evidence="20" type="ORF">DPX16_7113</name>
</gene>
<dbReference type="CDD" id="cd10528">
    <property type="entry name" value="SET_SETD8"/>
    <property type="match status" value="1"/>
</dbReference>